<evidence type="ECO:0000256" key="5">
    <source>
        <dbReference type="ARBA" id="ARBA00022692"/>
    </source>
</evidence>
<gene>
    <name evidence="11" type="primary">secG</name>
    <name evidence="11" type="ORF">E6H04_14320</name>
</gene>
<evidence type="ECO:0000313" key="11">
    <source>
        <dbReference type="EMBL" id="TMI77391.1"/>
    </source>
</evidence>
<comment type="function">
    <text evidence="10">Involved in protein export. Participates in an early event of protein translocation.</text>
</comment>
<evidence type="ECO:0000256" key="2">
    <source>
        <dbReference type="ARBA" id="ARBA00008445"/>
    </source>
</evidence>
<feature type="transmembrane region" description="Helical" evidence="10">
    <location>
        <begin position="16"/>
        <end position="37"/>
    </location>
</feature>
<keyword evidence="4 10" id="KW-1003">Cell membrane</keyword>
<dbReference type="GO" id="GO:0015450">
    <property type="term" value="F:protein-transporting ATPase activity"/>
    <property type="evidence" value="ECO:0007669"/>
    <property type="project" value="UniProtKB-UniRule"/>
</dbReference>
<comment type="similarity">
    <text evidence="2 10">Belongs to the SecG family.</text>
</comment>
<evidence type="ECO:0000256" key="10">
    <source>
        <dbReference type="RuleBase" id="RU365087"/>
    </source>
</evidence>
<feature type="transmembrane region" description="Helical" evidence="10">
    <location>
        <begin position="65"/>
        <end position="86"/>
    </location>
</feature>
<keyword evidence="3 10" id="KW-0813">Transport</keyword>
<comment type="caution">
    <text evidence="11">The sequence shown here is derived from an EMBL/GenBank/DDBJ whole genome shotgun (WGS) entry which is preliminary data.</text>
</comment>
<protein>
    <recommendedName>
        <fullName evidence="10">Protein-export membrane protein SecG</fullName>
    </recommendedName>
</protein>
<dbReference type="PRINTS" id="PR01651">
    <property type="entry name" value="SECGEXPORT"/>
</dbReference>
<keyword evidence="7 10" id="KW-1133">Transmembrane helix</keyword>
<evidence type="ECO:0000256" key="9">
    <source>
        <dbReference type="ARBA" id="ARBA00023136"/>
    </source>
</evidence>
<dbReference type="PANTHER" id="PTHR34182:SF1">
    <property type="entry name" value="PROTEIN-EXPORT MEMBRANE PROTEIN SECG"/>
    <property type="match status" value="1"/>
</dbReference>
<dbReference type="Pfam" id="PF03840">
    <property type="entry name" value="SecG"/>
    <property type="match status" value="1"/>
</dbReference>
<comment type="subcellular location">
    <subcellularLocation>
        <location evidence="1 10">Cell membrane</location>
        <topology evidence="1 10">Multi-pass membrane protein</topology>
    </subcellularLocation>
</comment>
<dbReference type="AlphaFoldDB" id="A0A537J1F8"/>
<dbReference type="GO" id="GO:0009306">
    <property type="term" value="P:protein secretion"/>
    <property type="evidence" value="ECO:0007669"/>
    <property type="project" value="UniProtKB-UniRule"/>
</dbReference>
<evidence type="ECO:0000256" key="4">
    <source>
        <dbReference type="ARBA" id="ARBA00022475"/>
    </source>
</evidence>
<accession>A0A537J1F8</accession>
<evidence type="ECO:0000313" key="12">
    <source>
        <dbReference type="Proteomes" id="UP000320048"/>
    </source>
</evidence>
<name>A0A537J1F8_9BACT</name>
<evidence type="ECO:0000256" key="6">
    <source>
        <dbReference type="ARBA" id="ARBA00022927"/>
    </source>
</evidence>
<dbReference type="GO" id="GO:0005886">
    <property type="term" value="C:plasma membrane"/>
    <property type="evidence" value="ECO:0007669"/>
    <property type="project" value="UniProtKB-SubCell"/>
</dbReference>
<proteinExistence type="inferred from homology"/>
<keyword evidence="8 10" id="KW-0811">Translocation</keyword>
<dbReference type="PANTHER" id="PTHR34182">
    <property type="entry name" value="PROTEIN-EXPORT MEMBRANE PROTEIN SECG"/>
    <property type="match status" value="1"/>
</dbReference>
<dbReference type="Proteomes" id="UP000320048">
    <property type="component" value="Unassembled WGS sequence"/>
</dbReference>
<organism evidence="11 12">
    <name type="scientific">Candidatus Segetimicrobium genomatis</name>
    <dbReference type="NCBI Taxonomy" id="2569760"/>
    <lineage>
        <taxon>Bacteria</taxon>
        <taxon>Bacillati</taxon>
        <taxon>Candidatus Sysuimicrobiota</taxon>
        <taxon>Candidatus Sysuimicrobiia</taxon>
        <taxon>Candidatus Sysuimicrobiales</taxon>
        <taxon>Candidatus Segetimicrobiaceae</taxon>
        <taxon>Candidatus Segetimicrobium</taxon>
    </lineage>
</organism>
<dbReference type="InterPro" id="IPR004692">
    <property type="entry name" value="SecG"/>
</dbReference>
<dbReference type="GO" id="GO:0043952">
    <property type="term" value="P:protein transport by the Sec complex"/>
    <property type="evidence" value="ECO:0007669"/>
    <property type="project" value="TreeGrafter"/>
</dbReference>
<evidence type="ECO:0000256" key="3">
    <source>
        <dbReference type="ARBA" id="ARBA00022448"/>
    </source>
</evidence>
<evidence type="ECO:0000256" key="8">
    <source>
        <dbReference type="ARBA" id="ARBA00023010"/>
    </source>
</evidence>
<evidence type="ECO:0000256" key="7">
    <source>
        <dbReference type="ARBA" id="ARBA00022989"/>
    </source>
</evidence>
<dbReference type="NCBIfam" id="TIGR00810">
    <property type="entry name" value="secG"/>
    <property type="match status" value="1"/>
</dbReference>
<dbReference type="EMBL" id="VBAO01000474">
    <property type="protein sequence ID" value="TMI77391.1"/>
    <property type="molecule type" value="Genomic_DNA"/>
</dbReference>
<keyword evidence="5 10" id="KW-0812">Transmembrane</keyword>
<evidence type="ECO:0000256" key="1">
    <source>
        <dbReference type="ARBA" id="ARBA00004651"/>
    </source>
</evidence>
<reference evidence="11 12" key="1">
    <citation type="journal article" date="2019" name="Nat. Microbiol.">
        <title>Mediterranean grassland soil C-N compound turnover is dependent on rainfall and depth, and is mediated by genomically divergent microorganisms.</title>
        <authorList>
            <person name="Diamond S."/>
            <person name="Andeer P.F."/>
            <person name="Li Z."/>
            <person name="Crits-Christoph A."/>
            <person name="Burstein D."/>
            <person name="Anantharaman K."/>
            <person name="Lane K.R."/>
            <person name="Thomas B.C."/>
            <person name="Pan C."/>
            <person name="Northen T.R."/>
            <person name="Banfield J.F."/>
        </authorList>
    </citation>
    <scope>NUCLEOTIDE SEQUENCE [LARGE SCALE GENOMIC DNA]</scope>
    <source>
        <strain evidence="11">NP_7</strain>
    </source>
</reference>
<keyword evidence="6 10" id="KW-0653">Protein transport</keyword>
<keyword evidence="9 10" id="KW-0472">Membrane</keyword>
<dbReference type="GO" id="GO:0065002">
    <property type="term" value="P:intracellular protein transmembrane transport"/>
    <property type="evidence" value="ECO:0007669"/>
    <property type="project" value="TreeGrafter"/>
</dbReference>
<sequence length="94" mass="9779">MGCGTVRRRTAGGAQVSNMVLILHFIVAVAVIGVIVLQGPKGEGLGSIGGGGARLFHGPKPRETLLLRVTSTLAILFGATSLYLILTHYANPVR</sequence>